<dbReference type="Pfam" id="PF00132">
    <property type="entry name" value="Hexapep"/>
    <property type="match status" value="1"/>
</dbReference>
<dbReference type="EMBL" id="FWXS01000002">
    <property type="protein sequence ID" value="SMC40758.1"/>
    <property type="molecule type" value="Genomic_DNA"/>
</dbReference>
<sequence length="192" mass="21858">MKEKVWQIIEKIIEKAALRKKKNDWNFLVSKPNVNIHDSFNSFYNNNIFLLDDSAKITIKEGVNTRKYCEFLVWNEAELIISKNVFFNNSCSINCLEKIEIGEDTLFGENVKLYDHNHLISKTEKISISKDQFSTAPIKIGKNCWIASNVTILKGVTIGNNVVIGAGCLIHKSIPSNTIVKNIQNLQLETNK</sequence>
<dbReference type="Proteomes" id="UP000192393">
    <property type="component" value="Unassembled WGS sequence"/>
</dbReference>
<keyword evidence="2" id="KW-1185">Reference proteome</keyword>
<dbReference type="STRING" id="1434700.SAMN06296427_1029"/>
<accession>A0A1W1YYI4</accession>
<dbReference type="OrthoDB" id="9812571at2"/>
<dbReference type="CDD" id="cd04647">
    <property type="entry name" value="LbH_MAT_like"/>
    <property type="match status" value="1"/>
</dbReference>
<keyword evidence="1" id="KW-0808">Transferase</keyword>
<reference evidence="1 2" key="1">
    <citation type="submission" date="2017-04" db="EMBL/GenBank/DDBJ databases">
        <authorList>
            <person name="Afonso C.L."/>
            <person name="Miller P.J."/>
            <person name="Scott M.A."/>
            <person name="Spackman E."/>
            <person name="Goraichik I."/>
            <person name="Dimitrov K.M."/>
            <person name="Suarez D.L."/>
            <person name="Swayne D.E."/>
        </authorList>
    </citation>
    <scope>NUCLEOTIDE SEQUENCE [LARGE SCALE GENOMIC DNA]</scope>
    <source>
        <strain evidence="1 2">CGMCC 1.12708</strain>
    </source>
</reference>
<dbReference type="Gene3D" id="2.160.10.10">
    <property type="entry name" value="Hexapeptide repeat proteins"/>
    <property type="match status" value="1"/>
</dbReference>
<dbReference type="InterPro" id="IPR001451">
    <property type="entry name" value="Hexapep"/>
</dbReference>
<dbReference type="RefSeq" id="WP_084016002.1">
    <property type="nucleotide sequence ID" value="NZ_FWXS01000002.1"/>
</dbReference>
<evidence type="ECO:0000313" key="1">
    <source>
        <dbReference type="EMBL" id="SMC40758.1"/>
    </source>
</evidence>
<organism evidence="1 2">
    <name type="scientific">Moheibacter sediminis</name>
    <dbReference type="NCBI Taxonomy" id="1434700"/>
    <lineage>
        <taxon>Bacteria</taxon>
        <taxon>Pseudomonadati</taxon>
        <taxon>Bacteroidota</taxon>
        <taxon>Flavobacteriia</taxon>
        <taxon>Flavobacteriales</taxon>
        <taxon>Weeksellaceae</taxon>
        <taxon>Moheibacter</taxon>
    </lineage>
</organism>
<proteinExistence type="predicted"/>
<dbReference type="InterPro" id="IPR051159">
    <property type="entry name" value="Hexapeptide_acetyltransf"/>
</dbReference>
<protein>
    <submittedName>
        <fullName evidence="1">Acetyltransferase (Isoleucine patch superfamily)</fullName>
    </submittedName>
</protein>
<dbReference type="SUPFAM" id="SSF51161">
    <property type="entry name" value="Trimeric LpxA-like enzymes"/>
    <property type="match status" value="1"/>
</dbReference>
<dbReference type="AlphaFoldDB" id="A0A1W1YYI4"/>
<name>A0A1W1YYI4_9FLAO</name>
<dbReference type="GO" id="GO:0016740">
    <property type="term" value="F:transferase activity"/>
    <property type="evidence" value="ECO:0007669"/>
    <property type="project" value="UniProtKB-KW"/>
</dbReference>
<gene>
    <name evidence="1" type="ORF">SAMN06296427_1029</name>
</gene>
<dbReference type="InterPro" id="IPR011004">
    <property type="entry name" value="Trimer_LpxA-like_sf"/>
</dbReference>
<evidence type="ECO:0000313" key="2">
    <source>
        <dbReference type="Proteomes" id="UP000192393"/>
    </source>
</evidence>
<dbReference type="PANTHER" id="PTHR23416">
    <property type="entry name" value="SIALIC ACID SYNTHASE-RELATED"/>
    <property type="match status" value="1"/>
</dbReference>